<reference evidence="2 3" key="1">
    <citation type="journal article" date="2018" name="Biotechnol. Biofuels">
        <title>Integrative visual omics of the white-rot fungus Polyporus brumalis exposes the biotechnological potential of its oxidative enzymes for delignifying raw plant biomass.</title>
        <authorList>
            <person name="Miyauchi S."/>
            <person name="Rancon A."/>
            <person name="Drula E."/>
            <person name="Hage H."/>
            <person name="Chaduli D."/>
            <person name="Favel A."/>
            <person name="Grisel S."/>
            <person name="Henrissat B."/>
            <person name="Herpoel-Gimbert I."/>
            <person name="Ruiz-Duenas F.J."/>
            <person name="Chevret D."/>
            <person name="Hainaut M."/>
            <person name="Lin J."/>
            <person name="Wang M."/>
            <person name="Pangilinan J."/>
            <person name="Lipzen A."/>
            <person name="Lesage-Meessen L."/>
            <person name="Navarro D."/>
            <person name="Riley R."/>
            <person name="Grigoriev I.V."/>
            <person name="Zhou S."/>
            <person name="Raouche S."/>
            <person name="Rosso M.N."/>
        </authorList>
    </citation>
    <scope>NUCLEOTIDE SEQUENCE [LARGE SCALE GENOMIC DNA]</scope>
    <source>
        <strain evidence="2 3">BRFM 1820</strain>
    </source>
</reference>
<feature type="region of interest" description="Disordered" evidence="1">
    <location>
        <begin position="138"/>
        <end position="170"/>
    </location>
</feature>
<keyword evidence="3" id="KW-1185">Reference proteome</keyword>
<organism evidence="2 3">
    <name type="scientific">Lentinus brumalis</name>
    <dbReference type="NCBI Taxonomy" id="2498619"/>
    <lineage>
        <taxon>Eukaryota</taxon>
        <taxon>Fungi</taxon>
        <taxon>Dikarya</taxon>
        <taxon>Basidiomycota</taxon>
        <taxon>Agaricomycotina</taxon>
        <taxon>Agaricomycetes</taxon>
        <taxon>Polyporales</taxon>
        <taxon>Polyporaceae</taxon>
        <taxon>Lentinus</taxon>
    </lineage>
</organism>
<evidence type="ECO:0000313" key="2">
    <source>
        <dbReference type="EMBL" id="RDX44157.1"/>
    </source>
</evidence>
<proteinExistence type="predicted"/>
<protein>
    <submittedName>
        <fullName evidence="2">Uncharacterized protein</fullName>
    </submittedName>
</protein>
<accession>A0A371CV57</accession>
<evidence type="ECO:0000313" key="3">
    <source>
        <dbReference type="Proteomes" id="UP000256964"/>
    </source>
</evidence>
<sequence length="219" mass="23973">MLPNNSSPIRSLFPLHSLTILDDLLPGSYNSHARRPRPQFSHPLTPVSSLRIACTTAIALAVSSSSWKTSAVPNDRRRFELQVWPPSENSNVVGPAFVPDFSCEAGAPAHRKYVFRPGPFSFLFPAIHNVPRQRDYHRSKHNASGLSAQPAPLGPTKAGQRQKTARVAPRTMPGATQNSELRTFLPCSFSHGVRRRCRTCAGDRRRARSGTDGGLANSA</sequence>
<evidence type="ECO:0000256" key="1">
    <source>
        <dbReference type="SAM" id="MobiDB-lite"/>
    </source>
</evidence>
<name>A0A371CV57_9APHY</name>
<dbReference type="EMBL" id="KZ857454">
    <property type="protein sequence ID" value="RDX44157.1"/>
    <property type="molecule type" value="Genomic_DNA"/>
</dbReference>
<dbReference type="AlphaFoldDB" id="A0A371CV57"/>
<dbReference type="Proteomes" id="UP000256964">
    <property type="component" value="Unassembled WGS sequence"/>
</dbReference>
<gene>
    <name evidence="2" type="ORF">OH76DRAFT_1115676</name>
</gene>